<evidence type="ECO:0000256" key="1">
    <source>
        <dbReference type="SAM" id="Phobius"/>
    </source>
</evidence>
<dbReference type="Proteomes" id="UP001321014">
    <property type="component" value="Unassembled WGS sequence"/>
</dbReference>
<keyword evidence="1" id="KW-0812">Transmembrane</keyword>
<evidence type="ECO:0000313" key="2">
    <source>
        <dbReference type="EMBL" id="MCU9836609.1"/>
    </source>
</evidence>
<gene>
    <name evidence="2" type="ORF">OEZ49_02405</name>
</gene>
<protein>
    <recommendedName>
        <fullName evidence="4">TIGR04438 family Trp-rich protein</fullName>
    </recommendedName>
</protein>
<keyword evidence="3" id="KW-1185">Reference proteome</keyword>
<keyword evidence="1" id="KW-1133">Transmembrane helix</keyword>
<comment type="caution">
    <text evidence="2">The sequence shown here is derived from an EMBL/GenBank/DDBJ whole genome shotgun (WGS) entry which is preliminary data.</text>
</comment>
<evidence type="ECO:0000313" key="3">
    <source>
        <dbReference type="Proteomes" id="UP001321014"/>
    </source>
</evidence>
<feature type="transmembrane region" description="Helical" evidence="1">
    <location>
        <begin position="33"/>
        <end position="50"/>
    </location>
</feature>
<dbReference type="EMBL" id="JAOVQN010000002">
    <property type="protein sequence ID" value="MCU9836609.1"/>
    <property type="molecule type" value="Genomic_DNA"/>
</dbReference>
<organism evidence="2 3">
    <name type="scientific">Ruegeria marisflavi</name>
    <dbReference type="NCBI Taxonomy" id="2984152"/>
    <lineage>
        <taxon>Bacteria</taxon>
        <taxon>Pseudomonadati</taxon>
        <taxon>Pseudomonadota</taxon>
        <taxon>Alphaproteobacteria</taxon>
        <taxon>Rhodobacterales</taxon>
        <taxon>Roseobacteraceae</taxon>
        <taxon>Ruegeria</taxon>
    </lineage>
</organism>
<proteinExistence type="predicted"/>
<evidence type="ECO:0008006" key="4">
    <source>
        <dbReference type="Google" id="ProtNLM"/>
    </source>
</evidence>
<reference evidence="2 3" key="1">
    <citation type="submission" date="2022-10" db="EMBL/GenBank/DDBJ databases">
        <title>Ruegeria sp. nov., isolated from ocean surface water.</title>
        <authorList>
            <person name="He W."/>
            <person name="Wang L."/>
            <person name="Zhang D.-F."/>
        </authorList>
    </citation>
    <scope>NUCLEOTIDE SEQUENCE [LARGE SCALE GENOMIC DNA]</scope>
    <source>
        <strain evidence="2 3">WL0004</strain>
    </source>
</reference>
<sequence>MGLAFSPLGWLAALGAFVLVAAAFEMVAVAWPYLLLGLVSLFVLLWFAIWHSSKQRASEAEVDERERLRSSLEKAFQERKPK</sequence>
<name>A0ABT2WL29_9RHOB</name>
<keyword evidence="1" id="KW-0472">Membrane</keyword>
<accession>A0ABT2WL29</accession>